<dbReference type="NCBIfam" id="TIGR01500">
    <property type="entry name" value="sepiapter_red"/>
    <property type="match status" value="1"/>
</dbReference>
<dbReference type="GO" id="GO:0005737">
    <property type="term" value="C:cytoplasm"/>
    <property type="evidence" value="ECO:0007669"/>
    <property type="project" value="UniProtKB-SubCell"/>
</dbReference>
<dbReference type="InterPro" id="IPR006393">
    <property type="entry name" value="Sepiapterin_red"/>
</dbReference>
<keyword evidence="7" id="KW-0521">NADP</keyword>
<sequence length="261" mass="28713">MPGSSFWGQKTCLVVTGASQGIGQFFACELSKLLGANSSVIIIARSVSGLEETRKRILEANPAVKVKVHQTDLSKVNLEEYATLFSAVDPDISLSLFIHNAGSLGDCTKLAVDMKDPDEWNSFMALNLYSVTALTSEYMRRLQKSSCKKVFVNITSLAAIEPIKSLGYYCIGKAAREMYFRVLGAESSDLRVLNYSPGPIDTNMVSTLLDKIRDEEVKNAFSSMKETGTLVKVEQSAEKLIRVLEADTYKSGGRVDFYDTN</sequence>
<dbReference type="CDD" id="cd05367">
    <property type="entry name" value="SPR-like_SDR_c"/>
    <property type="match status" value="1"/>
</dbReference>
<evidence type="ECO:0000256" key="5">
    <source>
        <dbReference type="ARBA" id="ARBA00019170"/>
    </source>
</evidence>
<proteinExistence type="inferred from homology"/>
<dbReference type="SUPFAM" id="SSF51735">
    <property type="entry name" value="NAD(P)-binding Rossmann-fold domains"/>
    <property type="match status" value="1"/>
</dbReference>
<dbReference type="GO" id="GO:0004757">
    <property type="term" value="F:sepiapterin reductase (NADP+) activity"/>
    <property type="evidence" value="ECO:0007669"/>
    <property type="project" value="UniProtKB-EC"/>
</dbReference>
<evidence type="ECO:0000313" key="10">
    <source>
        <dbReference type="Proteomes" id="UP001152759"/>
    </source>
</evidence>
<dbReference type="InterPro" id="IPR036291">
    <property type="entry name" value="NAD(P)-bd_dom_sf"/>
</dbReference>
<protein>
    <recommendedName>
        <fullName evidence="5">Sepiapterin reductase</fullName>
        <ecNumber evidence="4">1.1.1.153</ecNumber>
    </recommendedName>
</protein>
<name>A0A9P0F244_BEMTA</name>
<dbReference type="PANTHER" id="PTHR44085:SF2">
    <property type="entry name" value="SEPIAPTERIN REDUCTASE"/>
    <property type="match status" value="1"/>
</dbReference>
<dbReference type="EC" id="1.1.1.153" evidence="4"/>
<reference evidence="9" key="1">
    <citation type="submission" date="2021-12" db="EMBL/GenBank/DDBJ databases">
        <authorList>
            <person name="King R."/>
        </authorList>
    </citation>
    <scope>NUCLEOTIDE SEQUENCE</scope>
</reference>
<comment type="subcellular location">
    <subcellularLocation>
        <location evidence="1">Cytoplasm</location>
    </subcellularLocation>
</comment>
<comment type="similarity">
    <text evidence="2">Belongs to the sepiapterin reductase family.</text>
</comment>
<evidence type="ECO:0000256" key="4">
    <source>
        <dbReference type="ARBA" id="ARBA00013075"/>
    </source>
</evidence>
<dbReference type="EMBL" id="OU963865">
    <property type="protein sequence ID" value="CAH0388692.1"/>
    <property type="molecule type" value="Genomic_DNA"/>
</dbReference>
<dbReference type="PRINTS" id="PR00081">
    <property type="entry name" value="GDHRDH"/>
</dbReference>
<dbReference type="Pfam" id="PF00106">
    <property type="entry name" value="adh_short"/>
    <property type="match status" value="1"/>
</dbReference>
<keyword evidence="8" id="KW-0560">Oxidoreductase</keyword>
<evidence type="ECO:0000313" key="9">
    <source>
        <dbReference type="EMBL" id="CAH0388692.1"/>
    </source>
</evidence>
<comment type="subunit">
    <text evidence="3">Homodimer.</text>
</comment>
<dbReference type="InterPro" id="IPR002347">
    <property type="entry name" value="SDR_fam"/>
</dbReference>
<evidence type="ECO:0000256" key="3">
    <source>
        <dbReference type="ARBA" id="ARBA00011738"/>
    </source>
</evidence>
<evidence type="ECO:0000256" key="7">
    <source>
        <dbReference type="ARBA" id="ARBA00022857"/>
    </source>
</evidence>
<dbReference type="InterPro" id="IPR051721">
    <property type="entry name" value="Biopterin_syn/organic_redct"/>
</dbReference>
<evidence type="ECO:0000256" key="2">
    <source>
        <dbReference type="ARBA" id="ARBA00010483"/>
    </source>
</evidence>
<dbReference type="KEGG" id="btab:109036651"/>
<evidence type="ECO:0000256" key="8">
    <source>
        <dbReference type="ARBA" id="ARBA00023002"/>
    </source>
</evidence>
<organism evidence="9 10">
    <name type="scientific">Bemisia tabaci</name>
    <name type="common">Sweetpotato whitefly</name>
    <name type="synonym">Aleurodes tabaci</name>
    <dbReference type="NCBI Taxonomy" id="7038"/>
    <lineage>
        <taxon>Eukaryota</taxon>
        <taxon>Metazoa</taxon>
        <taxon>Ecdysozoa</taxon>
        <taxon>Arthropoda</taxon>
        <taxon>Hexapoda</taxon>
        <taxon>Insecta</taxon>
        <taxon>Pterygota</taxon>
        <taxon>Neoptera</taxon>
        <taxon>Paraneoptera</taxon>
        <taxon>Hemiptera</taxon>
        <taxon>Sternorrhyncha</taxon>
        <taxon>Aleyrodoidea</taxon>
        <taxon>Aleyrodidae</taxon>
        <taxon>Aleyrodinae</taxon>
        <taxon>Bemisia</taxon>
    </lineage>
</organism>
<dbReference type="AlphaFoldDB" id="A0A9P0F244"/>
<keyword evidence="10" id="KW-1185">Reference proteome</keyword>
<dbReference type="PANTHER" id="PTHR44085">
    <property type="entry name" value="SEPIAPTERIN REDUCTASE"/>
    <property type="match status" value="1"/>
</dbReference>
<dbReference type="Gene3D" id="3.40.50.720">
    <property type="entry name" value="NAD(P)-binding Rossmann-like Domain"/>
    <property type="match status" value="1"/>
</dbReference>
<keyword evidence="6" id="KW-0963">Cytoplasm</keyword>
<dbReference type="GO" id="GO:0006729">
    <property type="term" value="P:tetrahydrobiopterin biosynthetic process"/>
    <property type="evidence" value="ECO:0007669"/>
    <property type="project" value="InterPro"/>
</dbReference>
<evidence type="ECO:0000256" key="6">
    <source>
        <dbReference type="ARBA" id="ARBA00022490"/>
    </source>
</evidence>
<evidence type="ECO:0000256" key="1">
    <source>
        <dbReference type="ARBA" id="ARBA00004496"/>
    </source>
</evidence>
<gene>
    <name evidence="9" type="ORF">BEMITA_LOCUS7592</name>
</gene>
<accession>A0A9P0F244</accession>
<dbReference type="Proteomes" id="UP001152759">
    <property type="component" value="Chromosome 4"/>
</dbReference>
<dbReference type="FunFam" id="3.40.50.720:FF:000259">
    <property type="entry name" value="Sepiapterin reductase"/>
    <property type="match status" value="1"/>
</dbReference>